<protein>
    <submittedName>
        <fullName evidence="2">Uncharacterized protein</fullName>
    </submittedName>
</protein>
<comment type="caution">
    <text evidence="2">The sequence shown here is derived from an EMBL/GenBank/DDBJ whole genome shotgun (WGS) entry which is preliminary data.</text>
</comment>
<dbReference type="EMBL" id="JAWIIJ010000011">
    <property type="protein sequence ID" value="MDV2080186.1"/>
    <property type="molecule type" value="Genomic_DNA"/>
</dbReference>
<feature type="chain" id="PRO_5047455217" evidence="1">
    <location>
        <begin position="18"/>
        <end position="171"/>
    </location>
</feature>
<organism evidence="2 3">
    <name type="scientific">Marinobacter xestospongiae</name>
    <dbReference type="NCBI Taxonomy" id="994319"/>
    <lineage>
        <taxon>Bacteria</taxon>
        <taxon>Pseudomonadati</taxon>
        <taxon>Pseudomonadota</taxon>
        <taxon>Gammaproteobacteria</taxon>
        <taxon>Pseudomonadales</taxon>
        <taxon>Marinobacteraceae</taxon>
        <taxon>Marinobacter</taxon>
    </lineage>
</organism>
<accession>A0ABU3W107</accession>
<dbReference type="PROSITE" id="PS51257">
    <property type="entry name" value="PROKAR_LIPOPROTEIN"/>
    <property type="match status" value="1"/>
</dbReference>
<evidence type="ECO:0000313" key="2">
    <source>
        <dbReference type="EMBL" id="MDV2080186.1"/>
    </source>
</evidence>
<name>A0ABU3W107_9GAMM</name>
<reference evidence="2 3" key="1">
    <citation type="submission" date="2023-10" db="EMBL/GenBank/DDBJ databases">
        <title>Characteristics and mechanism of a salt-tolerant marine origin heterotrophic nitrifying- aerobic denitrifying bacteria Marinobacter xestospongiae HN1.</title>
        <authorList>
            <person name="Qi R."/>
        </authorList>
    </citation>
    <scope>NUCLEOTIDE SEQUENCE [LARGE SCALE GENOMIC DNA]</scope>
    <source>
        <strain evidence="2 3">HN1</strain>
    </source>
</reference>
<sequence length="171" mass="18676">MQRLAQVLVLLCIVALAGCEQNNAMTESTTKSEPVVNHSIGNLDHLIALPAEPESVKWSRTKTAGRGGDSGLVAVFRFSQEDYESILKRSNGREVVGDAIVNQSFYDKWVPEEVKENLAGELHADGESIVLVGRPSLKPNLFVNKETSSPYIHGNVYPLGMGYIALGLYTM</sequence>
<dbReference type="Proteomes" id="UP001269819">
    <property type="component" value="Unassembled WGS sequence"/>
</dbReference>
<gene>
    <name evidence="2" type="ORF">RYS15_15980</name>
</gene>
<evidence type="ECO:0000256" key="1">
    <source>
        <dbReference type="SAM" id="SignalP"/>
    </source>
</evidence>
<keyword evidence="3" id="KW-1185">Reference proteome</keyword>
<feature type="signal peptide" evidence="1">
    <location>
        <begin position="1"/>
        <end position="17"/>
    </location>
</feature>
<dbReference type="RefSeq" id="WP_316974620.1">
    <property type="nucleotide sequence ID" value="NZ_JAWIIJ010000011.1"/>
</dbReference>
<proteinExistence type="predicted"/>
<evidence type="ECO:0000313" key="3">
    <source>
        <dbReference type="Proteomes" id="UP001269819"/>
    </source>
</evidence>
<keyword evidence="1" id="KW-0732">Signal</keyword>